<dbReference type="NCBIfam" id="TIGR01725">
    <property type="entry name" value="phge_HK97_gp10"/>
    <property type="match status" value="1"/>
</dbReference>
<organism evidence="1">
    <name type="scientific">marine sediment metagenome</name>
    <dbReference type="NCBI Taxonomy" id="412755"/>
    <lineage>
        <taxon>unclassified sequences</taxon>
        <taxon>metagenomes</taxon>
        <taxon>ecological metagenomes</taxon>
    </lineage>
</organism>
<dbReference type="AlphaFoldDB" id="A0A0F9F2J3"/>
<evidence type="ECO:0000313" key="1">
    <source>
        <dbReference type="EMBL" id="KKL51460.1"/>
    </source>
</evidence>
<proteinExistence type="predicted"/>
<comment type="caution">
    <text evidence="1">The sequence shown here is derived from an EMBL/GenBank/DDBJ whole genome shotgun (WGS) entry which is preliminary data.</text>
</comment>
<reference evidence="1" key="1">
    <citation type="journal article" date="2015" name="Nature">
        <title>Complex archaea that bridge the gap between prokaryotes and eukaryotes.</title>
        <authorList>
            <person name="Spang A."/>
            <person name="Saw J.H."/>
            <person name="Jorgensen S.L."/>
            <person name="Zaremba-Niedzwiedzka K."/>
            <person name="Martijn J."/>
            <person name="Lind A.E."/>
            <person name="van Eijk R."/>
            <person name="Schleper C."/>
            <person name="Guy L."/>
            <person name="Ettema T.J."/>
        </authorList>
    </citation>
    <scope>NUCLEOTIDE SEQUENCE</scope>
</reference>
<accession>A0A0F9F2J3</accession>
<dbReference type="EMBL" id="LAZR01032244">
    <property type="protein sequence ID" value="KKL51460.1"/>
    <property type="molecule type" value="Genomic_DNA"/>
</dbReference>
<name>A0A0F9F2J3_9ZZZZ</name>
<sequence length="121" mass="13344">MGFFLDAQLVGIKKVDSLTKRIEKDIRQGLPKRLKTAAEIVKTAAQSRAKSRRVRAAMSFDVKVKSATDFEARVGTERRKAFFAHFLEFGTEHSKAAISGPAAKAKEGEVLDVVGRLPSIR</sequence>
<protein>
    <submittedName>
        <fullName evidence="1">Uncharacterized protein</fullName>
    </submittedName>
</protein>
<dbReference type="Pfam" id="PF04883">
    <property type="entry name" value="HK97-gp10_like"/>
    <property type="match status" value="1"/>
</dbReference>
<dbReference type="InterPro" id="IPR010064">
    <property type="entry name" value="HK97-gp10_tail"/>
</dbReference>
<gene>
    <name evidence="1" type="ORF">LCGC14_2295270</name>
</gene>